<evidence type="ECO:0000256" key="3">
    <source>
        <dbReference type="ARBA" id="ARBA00011881"/>
    </source>
</evidence>
<dbReference type="Gene3D" id="3.20.20.150">
    <property type="entry name" value="Divalent-metal-dependent TIM barrel enzymes"/>
    <property type="match status" value="1"/>
</dbReference>
<dbReference type="GO" id="GO:0042732">
    <property type="term" value="P:D-xylose metabolic process"/>
    <property type="evidence" value="ECO:0007669"/>
    <property type="project" value="UniProtKB-UniRule"/>
</dbReference>
<evidence type="ECO:0000259" key="15">
    <source>
        <dbReference type="Pfam" id="PF01261"/>
    </source>
</evidence>
<dbReference type="OrthoDB" id="9763981at2"/>
<evidence type="ECO:0000256" key="11">
    <source>
        <dbReference type="ARBA" id="ARBA00033659"/>
    </source>
</evidence>
<dbReference type="EMBL" id="AP025739">
    <property type="protein sequence ID" value="BDI33026.1"/>
    <property type="molecule type" value="Genomic_DNA"/>
</dbReference>
<dbReference type="InterPro" id="IPR036237">
    <property type="entry name" value="Xyl_isomerase-like_sf"/>
</dbReference>
<feature type="active site" evidence="12">
    <location>
        <position position="55"/>
    </location>
</feature>
<dbReference type="EC" id="5.3.1.5" evidence="4 12"/>
<name>A0A402CP69_9BACT</name>
<feature type="binding site" evidence="12">
    <location>
        <position position="288"/>
    </location>
    <ligand>
        <name>Mg(2+)</name>
        <dbReference type="ChEBI" id="CHEBI:18420"/>
        <label>1</label>
    </ligand>
</feature>
<dbReference type="PRINTS" id="PR00688">
    <property type="entry name" value="XYLOSISMRASE"/>
</dbReference>
<comment type="cofactor">
    <cofactor evidence="12">
        <name>Mg(2+)</name>
        <dbReference type="ChEBI" id="CHEBI:18420"/>
    </cofactor>
    <text evidence="12">Binds 2 magnesium ions per subunit.</text>
</comment>
<evidence type="ECO:0000313" key="16">
    <source>
        <dbReference type="EMBL" id="BDI33026.1"/>
    </source>
</evidence>
<evidence type="ECO:0000256" key="8">
    <source>
        <dbReference type="ARBA" id="ARBA00022723"/>
    </source>
</evidence>
<evidence type="ECO:0000256" key="1">
    <source>
        <dbReference type="ARBA" id="ARBA00004496"/>
    </source>
</evidence>
<dbReference type="RefSeq" id="WP_119319300.1">
    <property type="nucleotide sequence ID" value="NZ_AP025739.1"/>
</dbReference>
<dbReference type="InterPro" id="IPR001998">
    <property type="entry name" value="Xylose_isomerase"/>
</dbReference>
<gene>
    <name evidence="12 16" type="primary">xylA</name>
    <name evidence="16" type="ORF">CCAX7_50770</name>
</gene>
<feature type="binding site" evidence="12">
    <location>
        <position position="182"/>
    </location>
    <ligand>
        <name>Mg(2+)</name>
        <dbReference type="ChEBI" id="CHEBI:18420"/>
        <label>1</label>
    </ligand>
</feature>
<feature type="binding site" evidence="12">
    <location>
        <position position="246"/>
    </location>
    <ligand>
        <name>Mg(2+)</name>
        <dbReference type="ChEBI" id="CHEBI:18420"/>
        <label>1</label>
    </ligand>
</feature>
<dbReference type="Proteomes" id="UP000287394">
    <property type="component" value="Chromosome"/>
</dbReference>
<evidence type="ECO:0000256" key="5">
    <source>
        <dbReference type="ARBA" id="ARBA00018232"/>
    </source>
</evidence>
<keyword evidence="8 12" id="KW-0479">Metal-binding</keyword>
<reference evidence="16 17" key="1">
    <citation type="journal article" date="2019" name="Int. J. Syst. Evol. Microbiol.">
        <title>Capsulimonas corticalis gen. nov., sp. nov., an aerobic capsulated bacterium, of a novel bacterial order, Capsulimonadales ord. nov., of the class Armatimonadia of the phylum Armatimonadetes.</title>
        <authorList>
            <person name="Li J."/>
            <person name="Kudo C."/>
            <person name="Tonouchi A."/>
        </authorList>
    </citation>
    <scope>NUCLEOTIDE SEQUENCE [LARGE SCALE GENOMIC DNA]</scope>
    <source>
        <strain evidence="16 17">AX-7</strain>
    </source>
</reference>
<feature type="binding site" evidence="12">
    <location>
        <position position="218"/>
    </location>
    <ligand>
        <name>Mg(2+)</name>
        <dbReference type="ChEBI" id="CHEBI:18420"/>
        <label>2</label>
    </ligand>
</feature>
<comment type="similarity">
    <text evidence="2 12 13">Belongs to the xylose isomerase family.</text>
</comment>
<evidence type="ECO:0000256" key="6">
    <source>
        <dbReference type="ARBA" id="ARBA00022490"/>
    </source>
</evidence>
<evidence type="ECO:0000256" key="9">
    <source>
        <dbReference type="ARBA" id="ARBA00023235"/>
    </source>
</evidence>
<dbReference type="PANTHER" id="PTHR48408">
    <property type="match status" value="1"/>
</dbReference>
<dbReference type="GO" id="GO:0009045">
    <property type="term" value="F:xylose isomerase activity"/>
    <property type="evidence" value="ECO:0007669"/>
    <property type="project" value="UniProtKB-UniRule"/>
</dbReference>
<sequence length="389" mass="42850">MGNFVPQKSDKFTFGLWTVGNPGADPFGGPVRTPVTPVERVHKLGELGAWGVNLHDNDLVPFGASAQQRDKIVSEFKQALTDSGVVVPMATTNLFSHPVFKDGAFTSNDPKVRAFALRKTVESIDLGAELGAKIYVFWGGREGTEVDASKDAVTALKRFREALDFLSEYAISQNYGMKFALEPKPNEPRGDIYLPTVGAMLGFISTLAHPEMVGVNPEYAHDTIAGLNFYHAVAQALEMGKLFHIDLNGQKPGRFDQDLRFGQEDYKSNFFLVKLLEDYKYDGPKHFDAHALRTSDPADVWEFAKGCMRSYLILKEKAQQFNADPEIQALLQEINAGDAASDAVLSAGFSTENLAALKSLDLDPEALALKPLPYEKLDQLTFELLLGVR</sequence>
<keyword evidence="9 12" id="KW-0413">Isomerase</keyword>
<comment type="subunit">
    <text evidence="3 12 14">Homotetramer.</text>
</comment>
<keyword evidence="17" id="KW-1185">Reference proteome</keyword>
<feature type="domain" description="Xylose isomerase-like TIM barrel" evidence="15">
    <location>
        <begin position="46"/>
        <end position="302"/>
    </location>
</feature>
<evidence type="ECO:0000256" key="4">
    <source>
        <dbReference type="ARBA" id="ARBA00011958"/>
    </source>
</evidence>
<comment type="subcellular location">
    <subcellularLocation>
        <location evidence="1 12 14">Cytoplasm</location>
    </subcellularLocation>
</comment>
<evidence type="ECO:0000313" key="17">
    <source>
        <dbReference type="Proteomes" id="UP000287394"/>
    </source>
</evidence>
<keyword evidence="7 12" id="KW-0859">Xylose metabolism</keyword>
<dbReference type="NCBIfam" id="TIGR02631">
    <property type="entry name" value="xylA_Arthro"/>
    <property type="match status" value="1"/>
</dbReference>
<dbReference type="FunCoup" id="A0A402CP69">
    <property type="interactions" value="215"/>
</dbReference>
<dbReference type="HAMAP" id="MF_00455">
    <property type="entry name" value="Xylose_isom_A"/>
    <property type="match status" value="1"/>
</dbReference>
<keyword evidence="12" id="KW-0460">Magnesium</keyword>
<dbReference type="SUPFAM" id="SSF51658">
    <property type="entry name" value="Xylose isomerase-like"/>
    <property type="match status" value="1"/>
</dbReference>
<dbReference type="AlphaFoldDB" id="A0A402CP69"/>
<comment type="caution">
    <text evidence="12">Lacks conserved residue(s) required for the propagation of feature annotation.</text>
</comment>
<feature type="binding site" evidence="12">
    <location>
        <position position="218"/>
    </location>
    <ligand>
        <name>Mg(2+)</name>
        <dbReference type="ChEBI" id="CHEBI:18420"/>
        <label>1</label>
    </ligand>
</feature>
<dbReference type="PROSITE" id="PS51415">
    <property type="entry name" value="XYLOSE_ISOMERASE"/>
    <property type="match status" value="1"/>
</dbReference>
<dbReference type="InterPro" id="IPR013022">
    <property type="entry name" value="Xyl_isomerase-like_TIM-brl"/>
</dbReference>
<dbReference type="KEGG" id="ccot:CCAX7_50770"/>
<organism evidence="16 17">
    <name type="scientific">Capsulimonas corticalis</name>
    <dbReference type="NCBI Taxonomy" id="2219043"/>
    <lineage>
        <taxon>Bacteria</taxon>
        <taxon>Bacillati</taxon>
        <taxon>Armatimonadota</taxon>
        <taxon>Armatimonadia</taxon>
        <taxon>Capsulimonadales</taxon>
        <taxon>Capsulimonadaceae</taxon>
        <taxon>Capsulimonas</taxon>
    </lineage>
</organism>
<dbReference type="GO" id="GO:0000287">
    <property type="term" value="F:magnesium ion binding"/>
    <property type="evidence" value="ECO:0007669"/>
    <property type="project" value="UniProtKB-UniRule"/>
</dbReference>
<keyword evidence="10 12" id="KW-0119">Carbohydrate metabolism</keyword>
<evidence type="ECO:0000256" key="10">
    <source>
        <dbReference type="ARBA" id="ARBA00023277"/>
    </source>
</evidence>
<evidence type="ECO:0000256" key="12">
    <source>
        <dbReference type="HAMAP-Rule" id="MF_00455"/>
    </source>
</evidence>
<keyword evidence="6 12" id="KW-0963">Cytoplasm</keyword>
<accession>A0A402CP69</accession>
<evidence type="ECO:0000256" key="13">
    <source>
        <dbReference type="RuleBase" id="RU000609"/>
    </source>
</evidence>
<dbReference type="GO" id="GO:0005737">
    <property type="term" value="C:cytoplasm"/>
    <property type="evidence" value="ECO:0007669"/>
    <property type="project" value="UniProtKB-SubCell"/>
</dbReference>
<feature type="active site" evidence="12">
    <location>
        <position position="58"/>
    </location>
</feature>
<proteinExistence type="inferred from homology"/>
<dbReference type="Pfam" id="PF01261">
    <property type="entry name" value="AP_endonuc_2"/>
    <property type="match status" value="1"/>
</dbReference>
<comment type="catalytic activity">
    <reaction evidence="11 12 13">
        <text>alpha-D-xylose = alpha-D-xylulofuranose</text>
        <dbReference type="Rhea" id="RHEA:22816"/>
        <dbReference type="ChEBI" id="CHEBI:28518"/>
        <dbReference type="ChEBI" id="CHEBI:188998"/>
        <dbReference type="EC" id="5.3.1.5"/>
    </reaction>
</comment>
<evidence type="ECO:0000256" key="14">
    <source>
        <dbReference type="RuleBase" id="RU000610"/>
    </source>
</evidence>
<protein>
    <recommendedName>
        <fullName evidence="5 12">Xylose isomerase</fullName>
        <ecNumber evidence="4 12">5.3.1.5</ecNumber>
    </recommendedName>
</protein>
<dbReference type="InterPro" id="IPR013453">
    <property type="entry name" value="XylA_actinobac"/>
</dbReference>
<feature type="binding site" evidence="12">
    <location>
        <position position="221"/>
    </location>
    <ligand>
        <name>Mg(2+)</name>
        <dbReference type="ChEBI" id="CHEBI:18420"/>
        <label>2</label>
    </ligand>
</feature>
<dbReference type="PANTHER" id="PTHR48408:SF1">
    <property type="entry name" value="XYLOSE ISOMERASE"/>
    <property type="match status" value="1"/>
</dbReference>
<evidence type="ECO:0000256" key="2">
    <source>
        <dbReference type="ARBA" id="ARBA00005765"/>
    </source>
</evidence>
<evidence type="ECO:0000256" key="7">
    <source>
        <dbReference type="ARBA" id="ARBA00022629"/>
    </source>
</evidence>